<evidence type="ECO:0000313" key="2">
    <source>
        <dbReference type="Proteomes" id="UP000238274"/>
    </source>
</evidence>
<dbReference type="AlphaFoldDB" id="A0A2S4VKR7"/>
<dbReference type="VEuPathDB" id="FungiDB:PSHT_08995"/>
<organism evidence="1 2">
    <name type="scientific">Puccinia striiformis</name>
    <dbReference type="NCBI Taxonomy" id="27350"/>
    <lineage>
        <taxon>Eukaryota</taxon>
        <taxon>Fungi</taxon>
        <taxon>Dikarya</taxon>
        <taxon>Basidiomycota</taxon>
        <taxon>Pucciniomycotina</taxon>
        <taxon>Pucciniomycetes</taxon>
        <taxon>Pucciniales</taxon>
        <taxon>Pucciniaceae</taxon>
        <taxon>Puccinia</taxon>
    </lineage>
</organism>
<reference evidence="2" key="3">
    <citation type="journal article" date="2018" name="Mol. Plant Microbe Interact.">
        <title>Genome sequence resources for the wheat stripe rust pathogen (Puccinia striiformis f. sp. tritici) and the barley stripe rust pathogen (Puccinia striiformis f. sp. hordei).</title>
        <authorList>
            <person name="Xia C."/>
            <person name="Wang M."/>
            <person name="Yin C."/>
            <person name="Cornejo O.E."/>
            <person name="Hulbert S.H."/>
            <person name="Chen X."/>
        </authorList>
    </citation>
    <scope>NUCLEOTIDE SEQUENCE [LARGE SCALE GENOMIC DNA]</scope>
    <source>
        <strain evidence="2">93TX-2</strain>
    </source>
</reference>
<protein>
    <submittedName>
        <fullName evidence="1">Uncharacterized protein</fullName>
    </submittedName>
</protein>
<evidence type="ECO:0000313" key="1">
    <source>
        <dbReference type="EMBL" id="POW10038.1"/>
    </source>
</evidence>
<keyword evidence="2" id="KW-1185">Reference proteome</keyword>
<reference evidence="1 2" key="1">
    <citation type="submission" date="2017-12" db="EMBL/GenBank/DDBJ databases">
        <title>Gene loss provides genomic basis for host adaptation in cereal stripe rust fungi.</title>
        <authorList>
            <person name="Xia C."/>
        </authorList>
    </citation>
    <scope>NUCLEOTIDE SEQUENCE [LARGE SCALE GENOMIC DNA]</scope>
    <source>
        <strain evidence="1 2">93TX-2</strain>
    </source>
</reference>
<proteinExistence type="predicted"/>
<gene>
    <name evidence="1" type="ORF">PSHT_08995</name>
</gene>
<name>A0A2S4VKR7_9BASI</name>
<accession>A0A2S4VKR7</accession>
<sequence>MNHLITNSIMLMIEEVRANLGTSTCIQATSLEIKGWEKHLHGLFIVWRGPTACRC</sequence>
<comment type="caution">
    <text evidence="1">The sequence shown here is derived from an EMBL/GenBank/DDBJ whole genome shotgun (WGS) entry which is preliminary data.</text>
</comment>
<dbReference type="Proteomes" id="UP000238274">
    <property type="component" value="Unassembled WGS sequence"/>
</dbReference>
<reference evidence="2" key="2">
    <citation type="journal article" date="2018" name="BMC Genomics">
        <title>Genomic insights into host adaptation between the wheat stripe rust pathogen (Puccinia striiformis f. sp. tritici) and the barley stripe rust pathogen (Puccinia striiformis f. sp. hordei).</title>
        <authorList>
            <person name="Xia C."/>
            <person name="Wang M."/>
            <person name="Yin C."/>
            <person name="Cornejo O.E."/>
            <person name="Hulbert S.H."/>
            <person name="Chen X."/>
        </authorList>
    </citation>
    <scope>NUCLEOTIDE SEQUENCE [LARGE SCALE GENOMIC DNA]</scope>
    <source>
        <strain evidence="2">93TX-2</strain>
    </source>
</reference>
<dbReference type="EMBL" id="PKSM01000122">
    <property type="protein sequence ID" value="POW10038.1"/>
    <property type="molecule type" value="Genomic_DNA"/>
</dbReference>